<dbReference type="InterPro" id="IPR002589">
    <property type="entry name" value="Macro_dom"/>
</dbReference>
<gene>
    <name evidence="2" type="ORF">METZ01_LOCUS502146</name>
</gene>
<dbReference type="SMART" id="SM00506">
    <property type="entry name" value="A1pp"/>
    <property type="match status" value="1"/>
</dbReference>
<reference evidence="2" key="1">
    <citation type="submission" date="2018-05" db="EMBL/GenBank/DDBJ databases">
        <authorList>
            <person name="Lanie J.A."/>
            <person name="Ng W.-L."/>
            <person name="Kazmierczak K.M."/>
            <person name="Andrzejewski T.M."/>
            <person name="Davidsen T.M."/>
            <person name="Wayne K.J."/>
            <person name="Tettelin H."/>
            <person name="Glass J.I."/>
            <person name="Rusch D."/>
            <person name="Podicherti R."/>
            <person name="Tsui H.-C.T."/>
            <person name="Winkler M.E."/>
        </authorList>
    </citation>
    <scope>NUCLEOTIDE SEQUENCE</scope>
</reference>
<dbReference type="PANTHER" id="PTHR11106:SF27">
    <property type="entry name" value="MACRO DOMAIN-CONTAINING PROTEIN"/>
    <property type="match status" value="1"/>
</dbReference>
<sequence>YVWNYKHKIILGPNKRTFMEEQIKIVKADITKLRTDAIVNAANRTLLGGGGVDGSIHRAAGPELLKECRTLGGCPTGHAKLTRGYQLPADWIIHTVGPIWNGGESAEEELLTNCYENSLKLAEERKFVSIAFPAISTGIYRFPADKAAIIALKTVYSFLEKNEYPKEVIFCCFSDDAVTHHNNALRK</sequence>
<dbReference type="PROSITE" id="PS51154">
    <property type="entry name" value="MACRO"/>
    <property type="match status" value="1"/>
</dbReference>
<feature type="domain" description="Macro" evidence="1">
    <location>
        <begin position="10"/>
        <end position="187"/>
    </location>
</feature>
<dbReference type="Pfam" id="PF01661">
    <property type="entry name" value="Macro"/>
    <property type="match status" value="1"/>
</dbReference>
<organism evidence="2">
    <name type="scientific">marine metagenome</name>
    <dbReference type="NCBI Taxonomy" id="408172"/>
    <lineage>
        <taxon>unclassified sequences</taxon>
        <taxon>metagenomes</taxon>
        <taxon>ecological metagenomes</taxon>
    </lineage>
</organism>
<evidence type="ECO:0000259" key="1">
    <source>
        <dbReference type="PROSITE" id="PS51154"/>
    </source>
</evidence>
<dbReference type="SUPFAM" id="SSF52949">
    <property type="entry name" value="Macro domain-like"/>
    <property type="match status" value="1"/>
</dbReference>
<dbReference type="InterPro" id="IPR043472">
    <property type="entry name" value="Macro_dom-like"/>
</dbReference>
<evidence type="ECO:0000313" key="2">
    <source>
        <dbReference type="EMBL" id="SVE49292.1"/>
    </source>
</evidence>
<protein>
    <recommendedName>
        <fullName evidence="1">Macro domain-containing protein</fullName>
    </recommendedName>
</protein>
<dbReference type="AlphaFoldDB" id="A0A383DXM6"/>
<accession>A0A383DXM6</accession>
<dbReference type="EMBL" id="UINC01221099">
    <property type="protein sequence ID" value="SVE49292.1"/>
    <property type="molecule type" value="Genomic_DNA"/>
</dbReference>
<dbReference type="NCBIfam" id="NF001664">
    <property type="entry name" value="PRK00431.1-6"/>
    <property type="match status" value="1"/>
</dbReference>
<name>A0A383DXM6_9ZZZZ</name>
<proteinExistence type="predicted"/>
<dbReference type="CDD" id="cd02908">
    <property type="entry name" value="Macro_OAADPr_deacetylase"/>
    <property type="match status" value="1"/>
</dbReference>
<dbReference type="Gene3D" id="3.40.220.10">
    <property type="entry name" value="Leucine Aminopeptidase, subunit E, domain 1"/>
    <property type="match status" value="1"/>
</dbReference>
<dbReference type="PANTHER" id="PTHR11106">
    <property type="entry name" value="GANGLIOSIDE INDUCED DIFFERENTIATION ASSOCIATED PROTEIN 2-RELATED"/>
    <property type="match status" value="1"/>
</dbReference>
<feature type="non-terminal residue" evidence="2">
    <location>
        <position position="1"/>
    </location>
</feature>